<feature type="compositionally biased region" description="Basic and acidic residues" evidence="1">
    <location>
        <begin position="1"/>
        <end position="11"/>
    </location>
</feature>
<feature type="domain" description="eCIS core" evidence="2">
    <location>
        <begin position="101"/>
        <end position="172"/>
    </location>
</feature>
<dbReference type="AlphaFoldDB" id="A0A561TSN8"/>
<name>A0A561TSN8_9ACTN</name>
<evidence type="ECO:0000313" key="3">
    <source>
        <dbReference type="EMBL" id="TWF90122.1"/>
    </source>
</evidence>
<accession>A0A561TSN8</accession>
<feature type="compositionally biased region" description="Low complexity" evidence="1">
    <location>
        <begin position="207"/>
        <end position="233"/>
    </location>
</feature>
<feature type="compositionally biased region" description="Basic and acidic residues" evidence="1">
    <location>
        <begin position="188"/>
        <end position="197"/>
    </location>
</feature>
<feature type="compositionally biased region" description="Low complexity" evidence="1">
    <location>
        <begin position="13"/>
        <end position="25"/>
    </location>
</feature>
<feature type="region of interest" description="Disordered" evidence="1">
    <location>
        <begin position="169"/>
        <end position="245"/>
    </location>
</feature>
<feature type="compositionally biased region" description="Polar residues" evidence="1">
    <location>
        <begin position="178"/>
        <end position="187"/>
    </location>
</feature>
<dbReference type="RefSeq" id="WP_246214002.1">
    <property type="nucleotide sequence ID" value="NZ_BAAAMZ010000001.1"/>
</dbReference>
<dbReference type="Proteomes" id="UP000317940">
    <property type="component" value="Unassembled WGS sequence"/>
</dbReference>
<organism evidence="3 4">
    <name type="scientific">Kitasatospora viridis</name>
    <dbReference type="NCBI Taxonomy" id="281105"/>
    <lineage>
        <taxon>Bacteria</taxon>
        <taxon>Bacillati</taxon>
        <taxon>Actinomycetota</taxon>
        <taxon>Actinomycetes</taxon>
        <taxon>Kitasatosporales</taxon>
        <taxon>Streptomycetaceae</taxon>
        <taxon>Kitasatospora</taxon>
    </lineage>
</organism>
<protein>
    <submittedName>
        <fullName evidence="3">Uncharacterized protein DUF4157</fullName>
    </submittedName>
</protein>
<proteinExistence type="predicted"/>
<evidence type="ECO:0000256" key="1">
    <source>
        <dbReference type="SAM" id="MobiDB-lite"/>
    </source>
</evidence>
<keyword evidence="4" id="KW-1185">Reference proteome</keyword>
<gene>
    <name evidence="3" type="ORF">FHX73_13166</name>
</gene>
<dbReference type="Pfam" id="PF13699">
    <property type="entry name" value="eCIS_core"/>
    <property type="match status" value="1"/>
</dbReference>
<sequence length="430" mass="44536">MRAQDADDKNRQATAAAPTQAGNATAAPEALVAGVSVQRLLALQATAGNAAVVQLLRRGGESAQPHQHGAGCGHQQAETGAGLPEVQRSAVHDVLRSAGRPLDSASRTDMEARLGADFSDVRVHDDGAARASAAEVGARAYTSGNHVVIGEGGGDKHTLAHELTHVIQQRRGPVAGTDNGSGLSVSDPSDRFEREAEANAGRVMSRPAPAVAPAADGHAGHQHAQAGPAPAVQRTRSSSGNPPLPAWDKVGPFWVAPSYGPTLSKRFGGTSATVTLGPSVNAPGNTYLGSTPQQGECTLVEELNARDGSGWIKGHLLNDNLGGPGVSANLTPMTASTNQSFNRAFEQPVKAMLLKCTNHAQYTSSSPIWYGVRIEVTVDPGRMSTNKADLEYHVPDGVSYTATYVQMDRATQTVSAVAGAMPAGFPAEIH</sequence>
<comment type="caution">
    <text evidence="3">The sequence shown here is derived from an EMBL/GenBank/DDBJ whole genome shotgun (WGS) entry which is preliminary data.</text>
</comment>
<reference evidence="3 4" key="1">
    <citation type="submission" date="2019-06" db="EMBL/GenBank/DDBJ databases">
        <title>Sequencing the genomes of 1000 actinobacteria strains.</title>
        <authorList>
            <person name="Klenk H.-P."/>
        </authorList>
    </citation>
    <scope>NUCLEOTIDE SEQUENCE [LARGE SCALE GENOMIC DNA]</scope>
    <source>
        <strain evidence="3 4">DSM 44826</strain>
    </source>
</reference>
<dbReference type="InterPro" id="IPR025295">
    <property type="entry name" value="eCIS_core_dom"/>
</dbReference>
<dbReference type="EMBL" id="VIWT01000003">
    <property type="protein sequence ID" value="TWF90122.1"/>
    <property type="molecule type" value="Genomic_DNA"/>
</dbReference>
<evidence type="ECO:0000313" key="4">
    <source>
        <dbReference type="Proteomes" id="UP000317940"/>
    </source>
</evidence>
<feature type="region of interest" description="Disordered" evidence="1">
    <location>
        <begin position="1"/>
        <end position="25"/>
    </location>
</feature>
<evidence type="ECO:0000259" key="2">
    <source>
        <dbReference type="Pfam" id="PF13699"/>
    </source>
</evidence>